<dbReference type="Pfam" id="PF17216">
    <property type="entry name" value="Rrp44_CSD1"/>
    <property type="match status" value="1"/>
</dbReference>
<accession>A0A820QI85</accession>
<dbReference type="PANTHER" id="PTHR23355">
    <property type="entry name" value="RIBONUCLEASE"/>
    <property type="match status" value="1"/>
</dbReference>
<dbReference type="Gene3D" id="2.40.50.690">
    <property type="match status" value="1"/>
</dbReference>
<dbReference type="GO" id="GO:0016075">
    <property type="term" value="P:rRNA catabolic process"/>
    <property type="evidence" value="ECO:0007669"/>
    <property type="project" value="TreeGrafter"/>
</dbReference>
<evidence type="ECO:0000313" key="3">
    <source>
        <dbReference type="Proteomes" id="UP000663868"/>
    </source>
</evidence>
<dbReference type="SUPFAM" id="SSF50249">
    <property type="entry name" value="Nucleic acid-binding proteins"/>
    <property type="match status" value="1"/>
</dbReference>
<dbReference type="GO" id="GO:0071031">
    <property type="term" value="P:nuclear mRNA surveillance of mRNA 3'-end processing"/>
    <property type="evidence" value="ECO:0007669"/>
    <property type="project" value="TreeGrafter"/>
</dbReference>
<organism evidence="2 3">
    <name type="scientific">Adineta steineri</name>
    <dbReference type="NCBI Taxonomy" id="433720"/>
    <lineage>
        <taxon>Eukaryota</taxon>
        <taxon>Metazoa</taxon>
        <taxon>Spiralia</taxon>
        <taxon>Gnathifera</taxon>
        <taxon>Rotifera</taxon>
        <taxon>Eurotatoria</taxon>
        <taxon>Bdelloidea</taxon>
        <taxon>Adinetida</taxon>
        <taxon>Adinetidae</taxon>
        <taxon>Adineta</taxon>
    </lineage>
</organism>
<sequence>ELLDRLVLKEESFDLEKDIGKRKEIIFPEHVPLSEVQRGIKSGRYLQGTFQASRENYLEANVFVQDSEKYNQLFVQGYRNLNRAVHDDIFAVEVLQEQEWATPFSLVIDDKDDDQGDLVIEQ</sequence>
<dbReference type="Proteomes" id="UP000663868">
    <property type="component" value="Unassembled WGS sequence"/>
</dbReference>
<dbReference type="InterPro" id="IPR050180">
    <property type="entry name" value="RNR_Ribonuclease"/>
</dbReference>
<protein>
    <recommendedName>
        <fullName evidence="1">CSD1 domain-containing protein</fullName>
    </recommendedName>
</protein>
<feature type="non-terminal residue" evidence="2">
    <location>
        <position position="122"/>
    </location>
</feature>
<evidence type="ECO:0000259" key="1">
    <source>
        <dbReference type="Pfam" id="PF17216"/>
    </source>
</evidence>
<feature type="domain" description="CSD1" evidence="1">
    <location>
        <begin position="25"/>
        <end position="115"/>
    </location>
</feature>
<evidence type="ECO:0000313" key="2">
    <source>
        <dbReference type="EMBL" id="CAF4421708.1"/>
    </source>
</evidence>
<proteinExistence type="predicted"/>
<dbReference type="AlphaFoldDB" id="A0A820QI85"/>
<dbReference type="GO" id="GO:0000176">
    <property type="term" value="C:nuclear exosome (RNase complex)"/>
    <property type="evidence" value="ECO:0007669"/>
    <property type="project" value="TreeGrafter"/>
</dbReference>
<dbReference type="GO" id="GO:0000175">
    <property type="term" value="F:3'-5'-RNA exonuclease activity"/>
    <property type="evidence" value="ECO:0007669"/>
    <property type="project" value="TreeGrafter"/>
</dbReference>
<feature type="non-terminal residue" evidence="2">
    <location>
        <position position="1"/>
    </location>
</feature>
<comment type="caution">
    <text evidence="2">The sequence shown here is derived from an EMBL/GenBank/DDBJ whole genome shotgun (WGS) entry which is preliminary data.</text>
</comment>
<dbReference type="PANTHER" id="PTHR23355:SF35">
    <property type="entry name" value="EXOSOME COMPLEX EXONUCLEASE RRP44"/>
    <property type="match status" value="1"/>
</dbReference>
<gene>
    <name evidence="2" type="ORF">KXQ929_LOCUS52233</name>
</gene>
<name>A0A820QI85_9BILA</name>
<dbReference type="EMBL" id="CAJOBB010027256">
    <property type="protein sequence ID" value="CAF4421708.1"/>
    <property type="molecule type" value="Genomic_DNA"/>
</dbReference>
<dbReference type="InterPro" id="IPR033771">
    <property type="entry name" value="Rrp44_CSD1"/>
</dbReference>
<dbReference type="GO" id="GO:0000177">
    <property type="term" value="C:cytoplasmic exosome (RNase complex)"/>
    <property type="evidence" value="ECO:0007669"/>
    <property type="project" value="TreeGrafter"/>
</dbReference>
<dbReference type="GO" id="GO:0004519">
    <property type="term" value="F:endonuclease activity"/>
    <property type="evidence" value="ECO:0007669"/>
    <property type="project" value="TreeGrafter"/>
</dbReference>
<reference evidence="2" key="1">
    <citation type="submission" date="2021-02" db="EMBL/GenBank/DDBJ databases">
        <authorList>
            <person name="Nowell W R."/>
        </authorList>
    </citation>
    <scope>NUCLEOTIDE SEQUENCE</scope>
</reference>
<dbReference type="InterPro" id="IPR012340">
    <property type="entry name" value="NA-bd_OB-fold"/>
</dbReference>